<feature type="chain" id="PRO_5025603201" evidence="5">
    <location>
        <begin position="18"/>
        <end position="203"/>
    </location>
</feature>
<evidence type="ECO:0000313" key="8">
    <source>
        <dbReference type="EMBL" id="NDW48087.1"/>
    </source>
</evidence>
<keyword evidence="2" id="KW-0472">Membrane</keyword>
<dbReference type="PANTHER" id="PTHR37549">
    <property type="entry name" value="LIPOPROTEIN LPRI"/>
    <property type="match status" value="1"/>
</dbReference>
<dbReference type="InterPro" id="IPR018660">
    <property type="entry name" value="MliC"/>
</dbReference>
<evidence type="ECO:0000259" key="6">
    <source>
        <dbReference type="Pfam" id="PF07007"/>
    </source>
</evidence>
<feature type="domain" description="C-type lysozyme inhibitor" evidence="7">
    <location>
        <begin position="124"/>
        <end position="189"/>
    </location>
</feature>
<evidence type="ECO:0000256" key="4">
    <source>
        <dbReference type="ARBA" id="ARBA00023288"/>
    </source>
</evidence>
<accession>A0A6B2NZI2</accession>
<dbReference type="Pfam" id="PF07007">
    <property type="entry name" value="LprI"/>
    <property type="match status" value="1"/>
</dbReference>
<dbReference type="RefSeq" id="WP_164133089.1">
    <property type="nucleotide sequence ID" value="NZ_JAAGOX010000057.1"/>
</dbReference>
<keyword evidence="1 5" id="KW-0732">Signal</keyword>
<feature type="domain" description="Lysozyme inhibitor LprI-like N-terminal" evidence="6">
    <location>
        <begin position="25"/>
        <end position="93"/>
    </location>
</feature>
<gene>
    <name evidence="8" type="ORF">G0P99_24325</name>
</gene>
<proteinExistence type="predicted"/>
<evidence type="ECO:0000256" key="3">
    <source>
        <dbReference type="ARBA" id="ARBA00023139"/>
    </source>
</evidence>
<name>A0A6B2NZI2_9RHOB</name>
<reference evidence="8" key="1">
    <citation type="submission" date="2020-02" db="EMBL/GenBank/DDBJ databases">
        <title>Delineation of the pyrene-degrading pathway in Roseobacter clade bacteria by genomic analysis.</title>
        <authorList>
            <person name="Zhou H."/>
            <person name="Wang H."/>
        </authorList>
    </citation>
    <scope>NUCLEOTIDE SEQUENCE</scope>
    <source>
        <strain evidence="8">PrR005</strain>
    </source>
</reference>
<dbReference type="GO" id="GO:0005576">
    <property type="term" value="C:extracellular region"/>
    <property type="evidence" value="ECO:0007669"/>
    <property type="project" value="TreeGrafter"/>
</dbReference>
<evidence type="ECO:0000256" key="2">
    <source>
        <dbReference type="ARBA" id="ARBA00023136"/>
    </source>
</evidence>
<organism evidence="8">
    <name type="scientific">Ruegeria sp. PrR005</name>
    <dbReference type="NCBI Taxonomy" id="2706882"/>
    <lineage>
        <taxon>Bacteria</taxon>
        <taxon>Pseudomonadati</taxon>
        <taxon>Pseudomonadota</taxon>
        <taxon>Alphaproteobacteria</taxon>
        <taxon>Rhodobacterales</taxon>
        <taxon>Roseobacteraceae</taxon>
        <taxon>Ruegeria</taxon>
    </lineage>
</organism>
<dbReference type="InterPro" id="IPR052755">
    <property type="entry name" value="Lysozyme_Inhibitor_LprI"/>
</dbReference>
<dbReference type="PANTHER" id="PTHR37549:SF1">
    <property type="entry name" value="LIPOPROTEIN LPRI"/>
    <property type="match status" value="1"/>
</dbReference>
<sequence length="203" mass="22012">MRALFTASLLLASPVLAQEGPAFDCAKAQSDAETLICQDADLARLDRLVTGRYSAALDVVKGLDAGAEAAEKQLRAEQRGWIKGRDECWKAEDLRACVADSYLRREGELVARWMLEDPTGIAFWACGGNPANEVVTFFYATELPSVRFERGDSIDTGALAPTGSGSKYEGSFGRSIWIKGDSAMYRDPDPDGSEWDCVLSSNG</sequence>
<evidence type="ECO:0000256" key="5">
    <source>
        <dbReference type="SAM" id="SignalP"/>
    </source>
</evidence>
<dbReference type="Pfam" id="PF09864">
    <property type="entry name" value="MliC"/>
    <property type="match status" value="1"/>
</dbReference>
<dbReference type="SUPFAM" id="SSF141488">
    <property type="entry name" value="YdhA-like"/>
    <property type="match status" value="1"/>
</dbReference>
<comment type="caution">
    <text evidence="8">The sequence shown here is derived from an EMBL/GenBank/DDBJ whole genome shotgun (WGS) entry which is preliminary data.</text>
</comment>
<feature type="signal peptide" evidence="5">
    <location>
        <begin position="1"/>
        <end position="17"/>
    </location>
</feature>
<evidence type="ECO:0000259" key="7">
    <source>
        <dbReference type="Pfam" id="PF09864"/>
    </source>
</evidence>
<dbReference type="AlphaFoldDB" id="A0A6B2NZI2"/>
<keyword evidence="4" id="KW-0449">Lipoprotein</keyword>
<keyword evidence="3" id="KW-0564">Palmitate</keyword>
<evidence type="ECO:0000256" key="1">
    <source>
        <dbReference type="ARBA" id="ARBA00022729"/>
    </source>
</evidence>
<dbReference type="EMBL" id="JAAGOX010000057">
    <property type="protein sequence ID" value="NDW48087.1"/>
    <property type="molecule type" value="Genomic_DNA"/>
</dbReference>
<protein>
    <submittedName>
        <fullName evidence="8">DUF1311 domain-containing protein</fullName>
    </submittedName>
</protein>
<dbReference type="InterPro" id="IPR036328">
    <property type="entry name" value="MliC_sf"/>
</dbReference>
<dbReference type="Gene3D" id="1.20.1270.180">
    <property type="match status" value="1"/>
</dbReference>
<dbReference type="InterPro" id="IPR009739">
    <property type="entry name" value="LprI-like_N"/>
</dbReference>